<feature type="compositionally biased region" description="Basic and acidic residues" evidence="10">
    <location>
        <begin position="141"/>
        <end position="153"/>
    </location>
</feature>
<dbReference type="Gene3D" id="1.10.8.10">
    <property type="entry name" value="DNA helicase RuvA subunit, C-terminal domain"/>
    <property type="match status" value="1"/>
</dbReference>
<protein>
    <recommendedName>
        <fullName evidence="5">DNA damage-inducible protein 1</fullName>
    </recommendedName>
</protein>
<dbReference type="PROSITE" id="PS50030">
    <property type="entry name" value="UBA"/>
    <property type="match status" value="1"/>
</dbReference>
<dbReference type="Pfam" id="PF00627">
    <property type="entry name" value="UBA"/>
    <property type="match status" value="1"/>
</dbReference>
<dbReference type="CDD" id="cd05479">
    <property type="entry name" value="RP_DDI"/>
    <property type="match status" value="1"/>
</dbReference>
<accession>A0A1B2J7R9</accession>
<evidence type="ECO:0000259" key="12">
    <source>
        <dbReference type="PROSITE" id="PS50053"/>
    </source>
</evidence>
<dbReference type="EMBL" id="CP014584">
    <property type="protein sequence ID" value="ANZ74044.1"/>
    <property type="molecule type" value="Genomic_DNA"/>
</dbReference>
<dbReference type="SMART" id="SM00165">
    <property type="entry name" value="UBA"/>
    <property type="match status" value="1"/>
</dbReference>
<dbReference type="InterPro" id="IPR029071">
    <property type="entry name" value="Ubiquitin-like_domsf"/>
</dbReference>
<evidence type="ECO:0000256" key="6">
    <source>
        <dbReference type="ARBA" id="ARBA00022490"/>
    </source>
</evidence>
<dbReference type="OrthoDB" id="1047367at2759"/>
<keyword evidence="6" id="KW-0963">Cytoplasm</keyword>
<keyword evidence="7" id="KW-0645">Protease</keyword>
<evidence type="ECO:0000256" key="7">
    <source>
        <dbReference type="ARBA" id="ARBA00022670"/>
    </source>
</evidence>
<feature type="region of interest" description="Disordered" evidence="10">
    <location>
        <begin position="132"/>
        <end position="153"/>
    </location>
</feature>
<dbReference type="InterPro" id="IPR015940">
    <property type="entry name" value="UBA"/>
</dbReference>
<organism evidence="13 14">
    <name type="scientific">Komagataella pastoris</name>
    <name type="common">Yeast</name>
    <name type="synonym">Pichia pastoris</name>
    <dbReference type="NCBI Taxonomy" id="4922"/>
    <lineage>
        <taxon>Eukaryota</taxon>
        <taxon>Fungi</taxon>
        <taxon>Dikarya</taxon>
        <taxon>Ascomycota</taxon>
        <taxon>Saccharomycotina</taxon>
        <taxon>Pichiomycetes</taxon>
        <taxon>Pichiales</taxon>
        <taxon>Pichiaceae</taxon>
        <taxon>Komagataella</taxon>
    </lineage>
</organism>
<evidence type="ECO:0000313" key="14">
    <source>
        <dbReference type="Proteomes" id="UP000094565"/>
    </source>
</evidence>
<dbReference type="InterPro" id="IPR033882">
    <property type="entry name" value="DDI1_N"/>
</dbReference>
<dbReference type="SUPFAM" id="SSF54236">
    <property type="entry name" value="Ubiquitin-like"/>
    <property type="match status" value="1"/>
</dbReference>
<comment type="subunit">
    <text evidence="4">Binds ubiquitin and polyubiquitinated proteins.</text>
</comment>
<keyword evidence="8" id="KW-0064">Aspartyl protease</keyword>
<dbReference type="SUPFAM" id="SSF46934">
    <property type="entry name" value="UBA-like"/>
    <property type="match status" value="1"/>
</dbReference>
<evidence type="ECO:0000313" key="13">
    <source>
        <dbReference type="EMBL" id="ANZ74044.1"/>
    </source>
</evidence>
<sequence length="396" mass="44165">MKLTITLAHNDQILDIDVSKEMPLSDLKVLLELETSVPKKDQQLFYNNNLLTGDDSPLEDLGLKDNELIILSKVEAQSDVNSHLNSVREQLLQNPQYQASLPPSLRDKLHDPQGFKEEVERLIQLGQFGQFGPSRPSVQQELDRLQRDPDNPENQKRIMELINEQAIEENMNTAFEISPESFVSVNMLYINVEINGVHCKAFVDSGAQTTIMSPKLAEKCNLANLIDKRFRGVAQGVGSSEIIGRIHSAPIKIEDIIVPCSFTVLDTKVDLLFGLDMLRRHQCVIDLKNNCLQIADRRTEFLGEADIPKELFNQPMETPSTVPVPKPTQPPQQLGQRPAGNPPSTIGRPPVQPPPVDIPPEKIQQLTNLGFGEEESKEALIRSNGNVEVAAALLFN</sequence>
<gene>
    <name evidence="13" type="primary">DDI1</name>
    <name evidence="13" type="ORF">ATY40_BA7501593</name>
</gene>
<dbReference type="PANTHER" id="PTHR12917">
    <property type="entry name" value="ASPARTYL PROTEASE DDI-RELATED"/>
    <property type="match status" value="1"/>
</dbReference>
<dbReference type="InterPro" id="IPR021109">
    <property type="entry name" value="Peptidase_aspartic_dom_sf"/>
</dbReference>
<dbReference type="Gene3D" id="2.40.70.10">
    <property type="entry name" value="Acid Proteases"/>
    <property type="match status" value="1"/>
</dbReference>
<dbReference type="PANTHER" id="PTHR12917:SF1">
    <property type="entry name" value="AT13091P"/>
    <property type="match status" value="1"/>
</dbReference>
<feature type="domain" description="UBA" evidence="11">
    <location>
        <begin position="357"/>
        <end position="396"/>
    </location>
</feature>
<dbReference type="Gene3D" id="3.10.20.90">
    <property type="entry name" value="Phosphatidylinositol 3-kinase Catalytic Subunit, Chain A, domain 1"/>
    <property type="match status" value="1"/>
</dbReference>
<evidence type="ECO:0000256" key="10">
    <source>
        <dbReference type="SAM" id="MobiDB-lite"/>
    </source>
</evidence>
<evidence type="ECO:0000256" key="1">
    <source>
        <dbReference type="ARBA" id="ARBA00003231"/>
    </source>
</evidence>
<dbReference type="CDD" id="cd01796">
    <property type="entry name" value="Ubl_Ddi1_like"/>
    <property type="match status" value="1"/>
</dbReference>
<keyword evidence="14" id="KW-1185">Reference proteome</keyword>
<dbReference type="Pfam" id="PF09668">
    <property type="entry name" value="Asp_protease"/>
    <property type="match status" value="1"/>
</dbReference>
<dbReference type="InterPro" id="IPR019103">
    <property type="entry name" value="Peptidase_aspartic_DDI1-type"/>
</dbReference>
<evidence type="ECO:0000256" key="8">
    <source>
        <dbReference type="ARBA" id="ARBA00022750"/>
    </source>
</evidence>
<proteinExistence type="inferred from homology"/>
<dbReference type="GO" id="GO:0004190">
    <property type="term" value="F:aspartic-type endopeptidase activity"/>
    <property type="evidence" value="ECO:0007669"/>
    <property type="project" value="UniProtKB-KW"/>
</dbReference>
<evidence type="ECO:0000256" key="2">
    <source>
        <dbReference type="ARBA" id="ARBA00004496"/>
    </source>
</evidence>
<evidence type="ECO:0000256" key="5">
    <source>
        <dbReference type="ARBA" id="ARBA00021491"/>
    </source>
</evidence>
<keyword evidence="9" id="KW-0378">Hydrolase</keyword>
<dbReference type="CDD" id="cd14309">
    <property type="entry name" value="UBA_scDdi1_like"/>
    <property type="match status" value="1"/>
</dbReference>
<dbReference type="Proteomes" id="UP000094565">
    <property type="component" value="Chromosome 1"/>
</dbReference>
<comment type="similarity">
    <text evidence="3">Belongs to the DDI1 family.</text>
</comment>
<dbReference type="InterPro" id="IPR000626">
    <property type="entry name" value="Ubiquitin-like_dom"/>
</dbReference>
<dbReference type="SUPFAM" id="SSF50630">
    <property type="entry name" value="Acid proteases"/>
    <property type="match status" value="1"/>
</dbReference>
<evidence type="ECO:0000259" key="11">
    <source>
        <dbReference type="PROSITE" id="PS50030"/>
    </source>
</evidence>
<evidence type="ECO:0000256" key="4">
    <source>
        <dbReference type="ARBA" id="ARBA00011128"/>
    </source>
</evidence>
<comment type="function">
    <text evidence="1">Probable aspartic protease. May be involved in the regulation of exocytosis. Acts as a linker between the 19S proteasome and polyubiquitinated proteins via UBA domain interactions with ubiquitin for their subsequent degradation. Required for S-phase checkpoint control.</text>
</comment>
<dbReference type="GO" id="GO:0005737">
    <property type="term" value="C:cytoplasm"/>
    <property type="evidence" value="ECO:0007669"/>
    <property type="project" value="UniProtKB-SubCell"/>
</dbReference>
<dbReference type="AlphaFoldDB" id="A0A1B2J7R9"/>
<feature type="region of interest" description="Disordered" evidence="10">
    <location>
        <begin position="314"/>
        <end position="361"/>
    </location>
</feature>
<name>A0A1B2J7R9_PICPA</name>
<evidence type="ECO:0000256" key="9">
    <source>
        <dbReference type="ARBA" id="ARBA00022801"/>
    </source>
</evidence>
<evidence type="ECO:0000256" key="3">
    <source>
        <dbReference type="ARBA" id="ARBA00009136"/>
    </source>
</evidence>
<reference evidence="13 14" key="1">
    <citation type="submission" date="2016-02" db="EMBL/GenBank/DDBJ databases">
        <title>Comparative genomic and transcriptomic foundation for Pichia pastoris.</title>
        <authorList>
            <person name="Love K.R."/>
            <person name="Shah K.A."/>
            <person name="Whittaker C.A."/>
            <person name="Wu J."/>
            <person name="Bartlett M.C."/>
            <person name="Ma D."/>
            <person name="Leeson R.L."/>
            <person name="Priest M."/>
            <person name="Young S.K."/>
            <person name="Love J.C."/>
        </authorList>
    </citation>
    <scope>NUCLEOTIDE SEQUENCE [LARGE SCALE GENOMIC DNA]</scope>
    <source>
        <strain evidence="13 14">ATCC 28485</strain>
    </source>
</reference>
<dbReference type="GO" id="GO:0006508">
    <property type="term" value="P:proteolysis"/>
    <property type="evidence" value="ECO:0007669"/>
    <property type="project" value="UniProtKB-KW"/>
</dbReference>
<dbReference type="PROSITE" id="PS50053">
    <property type="entry name" value="UBIQUITIN_2"/>
    <property type="match status" value="1"/>
</dbReference>
<dbReference type="Pfam" id="PF00240">
    <property type="entry name" value="ubiquitin"/>
    <property type="match status" value="1"/>
</dbReference>
<comment type="subcellular location">
    <subcellularLocation>
        <location evidence="2">Cytoplasm</location>
    </subcellularLocation>
</comment>
<dbReference type="InterPro" id="IPR009060">
    <property type="entry name" value="UBA-like_sf"/>
</dbReference>
<feature type="domain" description="Ubiquitin-like" evidence="12">
    <location>
        <begin position="1"/>
        <end position="71"/>
    </location>
</feature>